<sequence length="323" mass="36145">MAILLYCKMSLTHWTSSGYPDLRGPTVSKCAVKISPGEQYYICDPDHVLNASEAQLLNEQLHNLTIGTPCHCQRRSQCATGDDVNSPFHGFVASIALVNNLQMTIHSPSEQQLLDRAESFCRTLEGRWALGDCGNSVLVFIWKHYKKIIIWPARLAQRYVTARERRRILNDVNNLIQNDKWYEALKRVIAALHNELKGEPEVRIDTGTLSLIIAVGCVCAFRCCGNMRSDQSDRFGKSLQRIDSLRAQIIRHGTQLRRSFSRSPKFGSFRECSMNSSFISDAGNATFISSGGTKCFGISAGVVSVVENSEQIASIQIIWKNIN</sequence>
<organism evidence="1">
    <name type="scientific">Wuchereria bancrofti</name>
    <dbReference type="NCBI Taxonomy" id="6293"/>
    <lineage>
        <taxon>Eukaryota</taxon>
        <taxon>Metazoa</taxon>
        <taxon>Ecdysozoa</taxon>
        <taxon>Nematoda</taxon>
        <taxon>Chromadorea</taxon>
        <taxon>Rhabditida</taxon>
        <taxon>Spirurina</taxon>
        <taxon>Spiruromorpha</taxon>
        <taxon>Filarioidea</taxon>
        <taxon>Onchocercidae</taxon>
        <taxon>Wuchereria</taxon>
    </lineage>
</organism>
<dbReference type="AlphaFoldDB" id="A0A1I8EHE0"/>
<dbReference type="PANTHER" id="PTHR33748">
    <property type="entry name" value="PROTEIN CBG04600"/>
    <property type="match status" value="1"/>
</dbReference>
<name>A0A1I8EHE0_WUCBA</name>
<dbReference type="WBParaSite" id="maker-PairedContig_2047-snap-gene-1.26-mRNA-1">
    <property type="protein sequence ID" value="maker-PairedContig_2047-snap-gene-1.26-mRNA-1"/>
    <property type="gene ID" value="maker-PairedContig_2047-snap-gene-1.26"/>
</dbReference>
<dbReference type="Pfam" id="PF17175">
    <property type="entry name" value="MOLO1"/>
    <property type="match status" value="1"/>
</dbReference>
<dbReference type="STRING" id="6293.A0A1I8EHE0"/>
<dbReference type="GO" id="GO:0005892">
    <property type="term" value="C:acetylcholine-gated channel complex"/>
    <property type="evidence" value="ECO:0007669"/>
    <property type="project" value="InterPro"/>
</dbReference>
<dbReference type="InterPro" id="IPR033438">
    <property type="entry name" value="MOLO1"/>
</dbReference>
<reference evidence="1" key="1">
    <citation type="submission" date="2016-11" db="UniProtKB">
        <authorList>
            <consortium name="WormBaseParasite"/>
        </authorList>
    </citation>
    <scope>IDENTIFICATION</scope>
    <source>
        <strain evidence="1">pt0022</strain>
    </source>
</reference>
<protein>
    <submittedName>
        <fullName evidence="1">Uncharacterized protein</fullName>
    </submittedName>
</protein>
<accession>A0A1I8EHE0</accession>
<dbReference type="Gene3D" id="3.10.310.50">
    <property type="match status" value="1"/>
</dbReference>
<proteinExistence type="predicted"/>
<dbReference type="PANTHER" id="PTHR33748:SF4">
    <property type="entry name" value="MOLO-1"/>
    <property type="match status" value="1"/>
</dbReference>
<evidence type="ECO:0000313" key="1">
    <source>
        <dbReference type="WBParaSite" id="maker-PairedContig_2047-snap-gene-1.26-mRNA-1"/>
    </source>
</evidence>